<dbReference type="PANTHER" id="PTHR30461">
    <property type="entry name" value="DNA-INVERTASE FROM LAMBDOID PROPHAGE"/>
    <property type="match status" value="1"/>
</dbReference>
<accession>A0A9D1D7M8</accession>
<evidence type="ECO:0000313" key="3">
    <source>
        <dbReference type="Proteomes" id="UP000824258"/>
    </source>
</evidence>
<reference evidence="2" key="2">
    <citation type="journal article" date="2021" name="PeerJ">
        <title>Extensive microbial diversity within the chicken gut microbiome revealed by metagenomics and culture.</title>
        <authorList>
            <person name="Gilroy R."/>
            <person name="Ravi A."/>
            <person name="Getino M."/>
            <person name="Pursley I."/>
            <person name="Horton D.L."/>
            <person name="Alikhan N.F."/>
            <person name="Baker D."/>
            <person name="Gharbi K."/>
            <person name="Hall N."/>
            <person name="Watson M."/>
            <person name="Adriaenssens E.M."/>
            <person name="Foster-Nyarko E."/>
            <person name="Jarju S."/>
            <person name="Secka A."/>
            <person name="Antonio M."/>
            <person name="Oren A."/>
            <person name="Chaudhuri R.R."/>
            <person name="La Ragione R."/>
            <person name="Hildebrand F."/>
            <person name="Pallen M.J."/>
        </authorList>
    </citation>
    <scope>NUCLEOTIDE SEQUENCE</scope>
    <source>
        <strain evidence="2">ChiHjej9B8-7071</strain>
    </source>
</reference>
<dbReference type="PANTHER" id="PTHR30461:SF23">
    <property type="entry name" value="DNA RECOMBINASE-RELATED"/>
    <property type="match status" value="1"/>
</dbReference>
<gene>
    <name evidence="2" type="ORF">IAA70_05380</name>
</gene>
<reference evidence="2" key="1">
    <citation type="submission" date="2020-10" db="EMBL/GenBank/DDBJ databases">
        <authorList>
            <person name="Gilroy R."/>
        </authorList>
    </citation>
    <scope>NUCLEOTIDE SEQUENCE</scope>
    <source>
        <strain evidence="2">ChiHjej9B8-7071</strain>
    </source>
</reference>
<proteinExistence type="predicted"/>
<dbReference type="GO" id="GO:0000150">
    <property type="term" value="F:DNA strand exchange activity"/>
    <property type="evidence" value="ECO:0007669"/>
    <property type="project" value="InterPro"/>
</dbReference>
<dbReference type="AlphaFoldDB" id="A0A9D1D7M8"/>
<dbReference type="Proteomes" id="UP000824258">
    <property type="component" value="Unassembled WGS sequence"/>
</dbReference>
<feature type="domain" description="Recombinase" evidence="1">
    <location>
        <begin position="7"/>
        <end position="103"/>
    </location>
</feature>
<dbReference type="InterPro" id="IPR011109">
    <property type="entry name" value="DNA_bind_recombinase_dom"/>
</dbReference>
<name>A0A9D1D7M8_9FIRM</name>
<dbReference type="EMBL" id="DVGD01000167">
    <property type="protein sequence ID" value="HIR09818.1"/>
    <property type="molecule type" value="Genomic_DNA"/>
</dbReference>
<sequence length="258" mass="28766">MANRKILYGYQIIHGDLVIQEEERLTVQNIFTTYLAGLSYQALADRMNADNIPFSQESPLWNKHKIKRMLENSRYAGGNGYPPIIDQDTFQQVQEKISEKTSGKFPRRTESDGLWQKLRSGCCQTRLLRTGGPIGHTGNVHLKCSACRNAFVVGKEELLAQTARQLAAHEKPICKPYAPSAEAVRLANAINRALEQPGDGKEALSHILQGAAARYACCDDGVDTAVSQTQPDQIDWERFERTVSHIIIGTDNAITVHF</sequence>
<protein>
    <submittedName>
        <fullName evidence="2">Recombinase family protein</fullName>
    </submittedName>
</protein>
<organism evidence="2 3">
    <name type="scientific">Candidatus Avoscillospira stercoripullorum</name>
    <dbReference type="NCBI Taxonomy" id="2840709"/>
    <lineage>
        <taxon>Bacteria</taxon>
        <taxon>Bacillati</taxon>
        <taxon>Bacillota</taxon>
        <taxon>Clostridia</taxon>
        <taxon>Eubacteriales</taxon>
        <taxon>Oscillospiraceae</taxon>
        <taxon>Oscillospiraceae incertae sedis</taxon>
        <taxon>Candidatus Avoscillospira</taxon>
    </lineage>
</organism>
<dbReference type="Gene3D" id="3.90.1750.20">
    <property type="entry name" value="Putative Large Serine Recombinase, Chain B, Domain 2"/>
    <property type="match status" value="1"/>
</dbReference>
<evidence type="ECO:0000259" key="1">
    <source>
        <dbReference type="PROSITE" id="PS51737"/>
    </source>
</evidence>
<dbReference type="Pfam" id="PF07508">
    <property type="entry name" value="Recombinase"/>
    <property type="match status" value="1"/>
</dbReference>
<dbReference type="InterPro" id="IPR050639">
    <property type="entry name" value="SSR_resolvase"/>
</dbReference>
<dbReference type="GO" id="GO:0003677">
    <property type="term" value="F:DNA binding"/>
    <property type="evidence" value="ECO:0007669"/>
    <property type="project" value="InterPro"/>
</dbReference>
<comment type="caution">
    <text evidence="2">The sequence shown here is derived from an EMBL/GenBank/DDBJ whole genome shotgun (WGS) entry which is preliminary data.</text>
</comment>
<dbReference type="InterPro" id="IPR038109">
    <property type="entry name" value="DNA_bind_recomb_sf"/>
</dbReference>
<evidence type="ECO:0000313" key="2">
    <source>
        <dbReference type="EMBL" id="HIR09818.1"/>
    </source>
</evidence>
<dbReference type="PROSITE" id="PS51737">
    <property type="entry name" value="RECOMBINASE_DNA_BIND"/>
    <property type="match status" value="1"/>
</dbReference>